<comment type="caution">
    <text evidence="9">The sequence shown here is derived from an EMBL/GenBank/DDBJ whole genome shotgun (WGS) entry which is preliminary data.</text>
</comment>
<dbReference type="VEuPathDB" id="FungiDB:BTJ68_00152"/>
<dbReference type="SUPFAM" id="SSF55681">
    <property type="entry name" value="Class II aaRS and biotin synthetases"/>
    <property type="match status" value="1"/>
</dbReference>
<evidence type="ECO:0000256" key="4">
    <source>
        <dbReference type="ARBA" id="ARBA00022741"/>
    </source>
</evidence>
<proteinExistence type="inferred from homology"/>
<dbReference type="AlphaFoldDB" id="A0A3M6ZTZ3"/>
<keyword evidence="5" id="KW-0067">ATP-binding</keyword>
<keyword evidence="7" id="KW-0030">Aminoacyl-tRNA synthetase</keyword>
<dbReference type="NCBIfam" id="TIGR00457">
    <property type="entry name" value="asnS"/>
    <property type="match status" value="1"/>
</dbReference>
<dbReference type="Pfam" id="PF00152">
    <property type="entry name" value="tRNA-synt_2"/>
    <property type="match status" value="1"/>
</dbReference>
<reference evidence="9 10" key="1">
    <citation type="journal article" date="2018" name="BMC Genomics">
        <title>Genomic evidence for intraspecific hybridization in a clonal and extremely halotolerant yeast.</title>
        <authorList>
            <person name="Gostincar C."/>
            <person name="Stajich J.E."/>
            <person name="Zupancic J."/>
            <person name="Zalar P."/>
            <person name="Gunde-Cimerman N."/>
        </authorList>
    </citation>
    <scope>NUCLEOTIDE SEQUENCE [LARGE SCALE GENOMIC DNA]</scope>
    <source>
        <strain evidence="9 10">EXF-6669</strain>
    </source>
</reference>
<dbReference type="Pfam" id="PF01336">
    <property type="entry name" value="tRNA_anti-codon"/>
    <property type="match status" value="1"/>
</dbReference>
<dbReference type="GO" id="GO:0003676">
    <property type="term" value="F:nucleic acid binding"/>
    <property type="evidence" value="ECO:0007669"/>
    <property type="project" value="InterPro"/>
</dbReference>
<dbReference type="OrthoDB" id="43906at2759"/>
<keyword evidence="6" id="KW-0648">Protein biosynthesis</keyword>
<keyword evidence="4" id="KW-0547">Nucleotide-binding</keyword>
<dbReference type="PRINTS" id="PR01042">
    <property type="entry name" value="TRNASYNTHASP"/>
</dbReference>
<evidence type="ECO:0000256" key="1">
    <source>
        <dbReference type="ARBA" id="ARBA00008226"/>
    </source>
</evidence>
<dbReference type="GO" id="GO:0005524">
    <property type="term" value="F:ATP binding"/>
    <property type="evidence" value="ECO:0007669"/>
    <property type="project" value="UniProtKB-KW"/>
</dbReference>
<dbReference type="PANTHER" id="PTHR22594:SF34">
    <property type="entry name" value="ASPARAGINE--TRNA LIGASE, MITOCHONDRIAL-RELATED"/>
    <property type="match status" value="1"/>
</dbReference>
<organism evidence="9 10">
    <name type="scientific">Hortaea werneckii</name>
    <name type="common">Black yeast</name>
    <name type="synonym">Cladosporium werneckii</name>
    <dbReference type="NCBI Taxonomy" id="91943"/>
    <lineage>
        <taxon>Eukaryota</taxon>
        <taxon>Fungi</taxon>
        <taxon>Dikarya</taxon>
        <taxon>Ascomycota</taxon>
        <taxon>Pezizomycotina</taxon>
        <taxon>Dothideomycetes</taxon>
        <taxon>Dothideomycetidae</taxon>
        <taxon>Mycosphaerellales</taxon>
        <taxon>Teratosphaeriaceae</taxon>
        <taxon>Hortaea</taxon>
    </lineage>
</organism>
<evidence type="ECO:0000256" key="2">
    <source>
        <dbReference type="ARBA" id="ARBA00012816"/>
    </source>
</evidence>
<dbReference type="InterPro" id="IPR012340">
    <property type="entry name" value="NA-bd_OB-fold"/>
</dbReference>
<dbReference type="InterPro" id="IPR004364">
    <property type="entry name" value="Aa-tRNA-synt_II"/>
</dbReference>
<dbReference type="Proteomes" id="UP000271337">
    <property type="component" value="Unassembled WGS sequence"/>
</dbReference>
<dbReference type="InterPro" id="IPR004365">
    <property type="entry name" value="NA-bd_OB_tRNA"/>
</dbReference>
<dbReference type="InterPro" id="IPR006195">
    <property type="entry name" value="aa-tRNA-synth_II"/>
</dbReference>
<dbReference type="CDD" id="cd00776">
    <property type="entry name" value="AsxRS_core"/>
    <property type="match status" value="1"/>
</dbReference>
<accession>A0A3M6ZTZ3</accession>
<evidence type="ECO:0000259" key="8">
    <source>
        <dbReference type="PROSITE" id="PS50862"/>
    </source>
</evidence>
<dbReference type="Gene3D" id="3.30.930.10">
    <property type="entry name" value="Bira Bifunctional Protein, Domain 2"/>
    <property type="match status" value="1"/>
</dbReference>
<feature type="domain" description="Aminoacyl-transfer RNA synthetases class-II family profile" evidence="8">
    <location>
        <begin position="229"/>
        <end position="577"/>
    </location>
</feature>
<evidence type="ECO:0000256" key="3">
    <source>
        <dbReference type="ARBA" id="ARBA00022598"/>
    </source>
</evidence>
<dbReference type="SUPFAM" id="SSF50249">
    <property type="entry name" value="Nucleic acid-binding proteins"/>
    <property type="match status" value="1"/>
</dbReference>
<dbReference type="InterPro" id="IPR002312">
    <property type="entry name" value="Asp/Asn-tRNA-synth_IIb"/>
</dbReference>
<evidence type="ECO:0000313" key="9">
    <source>
        <dbReference type="EMBL" id="RMY18794.1"/>
    </source>
</evidence>
<dbReference type="InterPro" id="IPR004522">
    <property type="entry name" value="Asn-tRNA-ligase"/>
</dbReference>
<sequence>MPIDRATCSGVMDVNGQAESMDVTSEEQRLPTNERLPSLLNFTYKPPQQRANALCEGAASATRRRCSCRVREMRGWVCGSCRAPQLLRIGERHFNTSRAHLKRVNVSQLLRHNAEAKDVDVLGWVRSVRKQKKIGFAAVGDGSTVESVQAVLKPEDAAKLSTGAAVKLSGSWQASQGSKQSHELQVLQATPLGENDAERNPLQPKYQTPDYLRTIPHLRPRIPGNALLLRLRSEVIASLTNFFHREGYIQCHTPIITSSDCEGAGEVFTVSSSESKDSSQAQATKDDTPGAHFFRTPKYLTVSSQLHLEALSQAVDKVWTLSPTFRAEKSDTPRHLSEFYMLEAELCFTESLEDVMSLVERMLVDVSQTLWESQVGTEILQAREASSIALGDESGDDVASAVLRQRWDGMRTGDWPRITYADAINHLQRASQEGKANFVFSPTYSDGLQAEHERYLAATIGDGRRPVFVTDYPAEQKPFYMSPSVGDQVAKQGDTVSCFDLLVPDLCELVGGSLREHRSEALIQTMKEKGVAGSNLEWYQDLRRYGSVPHGGFGLGFDRLLCYLSGVSNVRDVVAFPR</sequence>
<dbReference type="Gene3D" id="2.40.50.140">
    <property type="entry name" value="Nucleic acid-binding proteins"/>
    <property type="match status" value="1"/>
</dbReference>
<dbReference type="GO" id="GO:0004816">
    <property type="term" value="F:asparagine-tRNA ligase activity"/>
    <property type="evidence" value="ECO:0007669"/>
    <property type="project" value="UniProtKB-EC"/>
</dbReference>
<protein>
    <recommendedName>
        <fullName evidence="2">asparagine--tRNA ligase</fullName>
        <ecNumber evidence="2">6.1.1.22</ecNumber>
    </recommendedName>
</protein>
<gene>
    <name evidence="9" type="ORF">D0867_05089</name>
</gene>
<dbReference type="GO" id="GO:0005739">
    <property type="term" value="C:mitochondrion"/>
    <property type="evidence" value="ECO:0007669"/>
    <property type="project" value="TreeGrafter"/>
</dbReference>
<dbReference type="EMBL" id="QWIL01000441">
    <property type="protein sequence ID" value="RMY18794.1"/>
    <property type="molecule type" value="Genomic_DNA"/>
</dbReference>
<dbReference type="PROSITE" id="PS50862">
    <property type="entry name" value="AA_TRNA_LIGASE_II"/>
    <property type="match status" value="1"/>
</dbReference>
<dbReference type="CDD" id="cd04318">
    <property type="entry name" value="EcAsnRS_like_N"/>
    <property type="match status" value="1"/>
</dbReference>
<name>A0A3M6ZTZ3_HORWE</name>
<comment type="similarity">
    <text evidence="1">Belongs to the class-II aminoacyl-tRNA synthetase family.</text>
</comment>
<evidence type="ECO:0000313" key="10">
    <source>
        <dbReference type="Proteomes" id="UP000271337"/>
    </source>
</evidence>
<evidence type="ECO:0000256" key="7">
    <source>
        <dbReference type="ARBA" id="ARBA00023146"/>
    </source>
</evidence>
<dbReference type="NCBIfam" id="NF003037">
    <property type="entry name" value="PRK03932.1"/>
    <property type="match status" value="1"/>
</dbReference>
<dbReference type="EC" id="6.1.1.22" evidence="2"/>
<dbReference type="PANTHER" id="PTHR22594">
    <property type="entry name" value="ASPARTYL/LYSYL-TRNA SYNTHETASE"/>
    <property type="match status" value="1"/>
</dbReference>
<evidence type="ECO:0000256" key="6">
    <source>
        <dbReference type="ARBA" id="ARBA00022917"/>
    </source>
</evidence>
<dbReference type="InterPro" id="IPR045864">
    <property type="entry name" value="aa-tRNA-synth_II/BPL/LPL"/>
</dbReference>
<keyword evidence="3" id="KW-0436">Ligase</keyword>
<dbReference type="GO" id="GO:0006421">
    <property type="term" value="P:asparaginyl-tRNA aminoacylation"/>
    <property type="evidence" value="ECO:0007669"/>
    <property type="project" value="InterPro"/>
</dbReference>
<evidence type="ECO:0000256" key="5">
    <source>
        <dbReference type="ARBA" id="ARBA00022840"/>
    </source>
</evidence>